<sequence>MYYDQTCHFISYRTSAAPENNEINSNHLNCPSMHKWVALYALLSRVNQCLCCTEYLERIIFKSLGRLNISLTIPVPHFNIEVILTNNSNIKTLQVESQSLINLDVVKIKRVNAISKIATWFCYHDAIIVRKLMALQQRFNDSPFSVKLLIGNEIQECSIRHPHSQIFCL</sequence>
<dbReference type="AlphaFoldDB" id="A0A1X0RNV2"/>
<name>A0A1X0RNV2_RHIZD</name>
<dbReference type="Proteomes" id="UP000242381">
    <property type="component" value="Unassembled WGS sequence"/>
</dbReference>
<evidence type="ECO:0000313" key="1">
    <source>
        <dbReference type="EMBL" id="ORE13578.1"/>
    </source>
</evidence>
<gene>
    <name evidence="1" type="ORF">BCV71DRAFT_239147</name>
</gene>
<organism evidence="1 2">
    <name type="scientific">Rhizopus microsporus</name>
    <dbReference type="NCBI Taxonomy" id="58291"/>
    <lineage>
        <taxon>Eukaryota</taxon>
        <taxon>Fungi</taxon>
        <taxon>Fungi incertae sedis</taxon>
        <taxon>Mucoromycota</taxon>
        <taxon>Mucoromycotina</taxon>
        <taxon>Mucoromycetes</taxon>
        <taxon>Mucorales</taxon>
        <taxon>Mucorineae</taxon>
        <taxon>Rhizopodaceae</taxon>
        <taxon>Rhizopus</taxon>
    </lineage>
</organism>
<accession>A0A1X0RNV2</accession>
<protein>
    <submittedName>
        <fullName evidence="1">Uncharacterized protein</fullName>
    </submittedName>
</protein>
<dbReference type="EMBL" id="KV921525">
    <property type="protein sequence ID" value="ORE13578.1"/>
    <property type="molecule type" value="Genomic_DNA"/>
</dbReference>
<reference evidence="1 2" key="1">
    <citation type="journal article" date="2016" name="Proc. Natl. Acad. Sci. U.S.A.">
        <title>Lipid metabolic changes in an early divergent fungus govern the establishment of a mutualistic symbiosis with endobacteria.</title>
        <authorList>
            <person name="Lastovetsky O.A."/>
            <person name="Gaspar M.L."/>
            <person name="Mondo S.J."/>
            <person name="LaButti K.M."/>
            <person name="Sandor L."/>
            <person name="Grigoriev I.V."/>
            <person name="Henry S.A."/>
            <person name="Pawlowska T.E."/>
        </authorList>
    </citation>
    <scope>NUCLEOTIDE SEQUENCE [LARGE SCALE GENOMIC DNA]</scope>
    <source>
        <strain evidence="1 2">ATCC 11559</strain>
    </source>
</reference>
<proteinExistence type="predicted"/>
<evidence type="ECO:0000313" key="2">
    <source>
        <dbReference type="Proteomes" id="UP000242381"/>
    </source>
</evidence>